<dbReference type="InterPro" id="IPR035976">
    <property type="entry name" value="Sushi/SCR/CCP_sf"/>
</dbReference>
<feature type="domain" description="Sushi" evidence="8">
    <location>
        <begin position="135"/>
        <end position="196"/>
    </location>
</feature>
<dbReference type="Proteomes" id="UP000504628">
    <property type="component" value="Chromosome 14"/>
</dbReference>
<keyword evidence="1 6" id="KW-0768">Sushi</keyword>
<evidence type="ECO:0000256" key="7">
    <source>
        <dbReference type="SAM" id="MobiDB-lite"/>
    </source>
</evidence>
<dbReference type="PROSITE" id="PS50923">
    <property type="entry name" value="SUSHI"/>
    <property type="match status" value="7"/>
</dbReference>
<dbReference type="InterPro" id="IPR050350">
    <property type="entry name" value="Compl-Cell_Adhes-Reg"/>
</dbReference>
<feature type="disulfide bond" evidence="6">
    <location>
        <begin position="538"/>
        <end position="565"/>
    </location>
</feature>
<feature type="disulfide bond" evidence="6">
    <location>
        <begin position="292"/>
        <end position="319"/>
    </location>
</feature>
<dbReference type="CDD" id="cd00033">
    <property type="entry name" value="CCP"/>
    <property type="match status" value="8"/>
</dbReference>
<dbReference type="PANTHER" id="PTHR19325:SF551">
    <property type="entry name" value="ZONA PELLUCIDA SPERM-BINDING PROTEIN 3 RECEPTOR"/>
    <property type="match status" value="1"/>
</dbReference>
<dbReference type="CTD" id="722"/>
<accession>A0A7E6CXM3</accession>
<dbReference type="RefSeq" id="XP_035871780.1">
    <property type="nucleotide sequence ID" value="XM_036015887.1"/>
</dbReference>
<keyword evidence="2" id="KW-0732">Signal</keyword>
<keyword evidence="5" id="KW-0325">Glycoprotein</keyword>
<evidence type="ECO:0000313" key="10">
    <source>
        <dbReference type="RefSeq" id="XP_035871780.1"/>
    </source>
</evidence>
<evidence type="ECO:0000259" key="8">
    <source>
        <dbReference type="PROSITE" id="PS50923"/>
    </source>
</evidence>
<evidence type="ECO:0000256" key="2">
    <source>
        <dbReference type="ARBA" id="ARBA00022729"/>
    </source>
</evidence>
<feature type="region of interest" description="Disordered" evidence="7">
    <location>
        <begin position="15"/>
        <end position="40"/>
    </location>
</feature>
<dbReference type="FunCoup" id="A0A7E6CXM3">
    <property type="interactions" value="126"/>
</dbReference>
<dbReference type="FunFam" id="2.10.70.10:FF:000014">
    <property type="entry name" value="Membrane cofactor protein"/>
    <property type="match status" value="2"/>
</dbReference>
<dbReference type="InterPro" id="IPR000436">
    <property type="entry name" value="Sushi_SCR_CCP_dom"/>
</dbReference>
<feature type="domain" description="Sushi" evidence="8">
    <location>
        <begin position="510"/>
        <end position="567"/>
    </location>
</feature>
<proteinExistence type="predicted"/>
<evidence type="ECO:0000256" key="4">
    <source>
        <dbReference type="ARBA" id="ARBA00023157"/>
    </source>
</evidence>
<dbReference type="GeneID" id="114511946"/>
<evidence type="ECO:0000256" key="1">
    <source>
        <dbReference type="ARBA" id="ARBA00022659"/>
    </source>
</evidence>
<dbReference type="FunFam" id="2.10.70.10:FF:000055">
    <property type="entry name" value="Complement decay-accelerating factor, GPI-anchored"/>
    <property type="match status" value="1"/>
</dbReference>
<dbReference type="PANTHER" id="PTHR19325">
    <property type="entry name" value="COMPLEMENT COMPONENT-RELATED SUSHI DOMAIN-CONTAINING"/>
    <property type="match status" value="1"/>
</dbReference>
<feature type="domain" description="Sushi" evidence="8">
    <location>
        <begin position="72"/>
        <end position="134"/>
    </location>
</feature>
<evidence type="ECO:0000256" key="5">
    <source>
        <dbReference type="ARBA" id="ARBA00023180"/>
    </source>
</evidence>
<comment type="caution">
    <text evidence="6">Lacks conserved residue(s) required for the propagation of feature annotation.</text>
</comment>
<reference evidence="10" key="1">
    <citation type="submission" date="2025-08" db="UniProtKB">
        <authorList>
            <consortium name="RefSeq"/>
        </authorList>
    </citation>
    <scope>IDENTIFICATION</scope>
    <source>
        <tissue evidence="10">Muscle</tissue>
    </source>
</reference>
<gene>
    <name evidence="10" type="primary">C4BPA</name>
</gene>
<name>A0A7E6CXM3_9CHIR</name>
<dbReference type="AlphaFoldDB" id="A0A7E6CXM3"/>
<keyword evidence="9" id="KW-1185">Reference proteome</keyword>
<feature type="domain" description="Sushi" evidence="8">
    <location>
        <begin position="197"/>
        <end position="261"/>
    </location>
</feature>
<protein>
    <submittedName>
        <fullName evidence="10">C4b-binding protein alpha chain isoform X1</fullName>
    </submittedName>
</protein>
<evidence type="ECO:0000256" key="6">
    <source>
        <dbReference type="PROSITE-ProRule" id="PRU00302"/>
    </source>
</evidence>
<keyword evidence="3" id="KW-0677">Repeat</keyword>
<dbReference type="OrthoDB" id="8961654at2759"/>
<dbReference type="SUPFAM" id="SSF57535">
    <property type="entry name" value="Complement control module/SCR domain"/>
    <property type="match status" value="8"/>
</dbReference>
<feature type="domain" description="Sushi" evidence="8">
    <location>
        <begin position="262"/>
        <end position="321"/>
    </location>
</feature>
<feature type="domain" description="Sushi" evidence="8">
    <location>
        <begin position="322"/>
        <end position="389"/>
    </location>
</feature>
<evidence type="ECO:0000313" key="9">
    <source>
        <dbReference type="Proteomes" id="UP000504628"/>
    </source>
</evidence>
<keyword evidence="4 6" id="KW-1015">Disulfide bond</keyword>
<sequence>MLHLVNRATTHPESYRKMLEKPQVMNPSRPPNTTLDRKGKSTAWPFSRLWIVFDSTLFQMTLVAALLASVLGDCGPPPHLQFAFPENELNETNYKYGTALKYNCRPGYTRTSSRNTYLICDKKGKWEYYYFCVKKVCNNPGELRNGRVIIKTDYSFGSRIEFDCLEGYILMGPTTSHCELQDKTVGWSNSFPECVIAKCESPPDISNGKYNGGSEDVYTYGSSVTYSCDPSFSMLGEASISCTVVNKTEGVWSPSPPTCERISCSKPDVKNGKILVGFGPNYKYKDSISFGCNKGFILKGSNLIHCGADNNWHPTPPICEINSCTDLPDIPHSSWEIHGYRRPTKGETYEVGTVLRYRCHPGYKPAGNKPTTVACQRNFSWTPYTECEEVCCPVPDLKNGRITTQKKKSLASNCEYFYGDSLWYSCGGIRTVEASCQGDGTWSPDTPTCDESCAYPPHIDHGHFIRIPSYLFQPKEVKYECDEGYTLDGEATLSCSSSRWSAPAPQCKALCPKPEIEHGKVSGDKDQFVESENVTIECTSGYTVVGPQNITCLENRTWYPEVPKCERTVQYTVFCVWMVGQNSSVPQRPSGKLSQNRSKSLRGRLWWSESVFWFPAHPSNPGLVWDLILQSCHSHDLGRSLSTILTSYISFRSSLQAVSKLKQAENSCSVSRDRRM</sequence>
<organism evidence="9 10">
    <name type="scientific">Phyllostomus discolor</name>
    <name type="common">pale spear-nosed bat</name>
    <dbReference type="NCBI Taxonomy" id="89673"/>
    <lineage>
        <taxon>Eukaryota</taxon>
        <taxon>Metazoa</taxon>
        <taxon>Chordata</taxon>
        <taxon>Craniata</taxon>
        <taxon>Vertebrata</taxon>
        <taxon>Euteleostomi</taxon>
        <taxon>Mammalia</taxon>
        <taxon>Eutheria</taxon>
        <taxon>Laurasiatheria</taxon>
        <taxon>Chiroptera</taxon>
        <taxon>Yangochiroptera</taxon>
        <taxon>Phyllostomidae</taxon>
        <taxon>Phyllostominae</taxon>
        <taxon>Phyllostomus</taxon>
    </lineage>
</organism>
<dbReference type="InParanoid" id="A0A7E6CXM3"/>
<feature type="domain" description="Sushi" evidence="8">
    <location>
        <begin position="451"/>
        <end position="509"/>
    </location>
</feature>
<dbReference type="Gene3D" id="2.10.70.10">
    <property type="entry name" value="Complement Module, domain 1"/>
    <property type="match status" value="8"/>
</dbReference>
<dbReference type="SMART" id="SM00032">
    <property type="entry name" value="CCP"/>
    <property type="match status" value="8"/>
</dbReference>
<dbReference type="Pfam" id="PF00084">
    <property type="entry name" value="Sushi"/>
    <property type="match status" value="8"/>
</dbReference>
<evidence type="ECO:0000256" key="3">
    <source>
        <dbReference type="ARBA" id="ARBA00022737"/>
    </source>
</evidence>
<feature type="disulfide bond" evidence="6">
    <location>
        <begin position="199"/>
        <end position="242"/>
    </location>
</feature>